<feature type="compositionally biased region" description="Acidic residues" evidence="1">
    <location>
        <begin position="59"/>
        <end position="69"/>
    </location>
</feature>
<dbReference type="OrthoDB" id="26401at10239"/>
<feature type="region of interest" description="Disordered" evidence="1">
    <location>
        <begin position="54"/>
        <end position="98"/>
    </location>
</feature>
<proteinExistence type="predicted"/>
<feature type="compositionally biased region" description="Acidic residues" evidence="1">
    <location>
        <begin position="85"/>
        <end position="98"/>
    </location>
</feature>
<keyword evidence="3" id="KW-1185">Reference proteome</keyword>
<evidence type="ECO:0000313" key="3">
    <source>
        <dbReference type="Proteomes" id="UP000223009"/>
    </source>
</evidence>
<reference evidence="2 3" key="1">
    <citation type="submission" date="2017-05" db="EMBL/GenBank/DDBJ databases">
        <authorList>
            <person name="Chapman J."/>
            <person name="Chang C."/>
            <person name="Suresh T."/>
            <person name="Shishido T.C."/>
            <person name="Bindert I."/>
            <person name="Shaffer C.D."/>
            <person name="Weston-Hafer K.A."/>
            <person name="Russell D.A."/>
            <person name="Pope W.H."/>
            <person name="Jacobs-Sera D."/>
            <person name="Hendrix R.W."/>
            <person name="Hatfull G.F."/>
        </authorList>
    </citation>
    <scope>NUCLEOTIDE SEQUENCE [LARGE SCALE GENOMIC DNA]</scope>
</reference>
<accession>A0A222YWT1</accession>
<name>A0A222YWT1_9CAUD</name>
<gene>
    <name evidence="2" type="ORF">SEA_MILDRED21_71</name>
</gene>
<protein>
    <submittedName>
        <fullName evidence="2">Uncharacterized protein</fullName>
    </submittedName>
</protein>
<evidence type="ECO:0000256" key="1">
    <source>
        <dbReference type="SAM" id="MobiDB-lite"/>
    </source>
</evidence>
<dbReference type="Proteomes" id="UP000223009">
    <property type="component" value="Segment"/>
</dbReference>
<organism evidence="2 3">
    <name type="scientific">Streptomyces phage Mildred21</name>
    <dbReference type="NCBI Taxonomy" id="2023959"/>
    <lineage>
        <taxon>Viruses</taxon>
        <taxon>Duplodnaviria</taxon>
        <taxon>Heunggongvirae</taxon>
        <taxon>Uroviricota</taxon>
        <taxon>Caudoviricetes</taxon>
        <taxon>Stanwilliamsviridae</taxon>
        <taxon>Boydwoodruffvirinae</taxon>
        <taxon>Samistivirus</taxon>
        <taxon>Samistivirus mildred21</taxon>
    </lineage>
</organism>
<dbReference type="EMBL" id="MF155946">
    <property type="protein sequence ID" value="ASR75478.1"/>
    <property type="molecule type" value="Genomic_DNA"/>
</dbReference>
<sequence>MAQAKYTPFGDTLNPAIAIIQAATALDVAARFAVETKDPRALIDVARSWVEISGRLGYDDEEEDDATDEKEERPSFSIGFSVTSDIDEEVESVTDSEC</sequence>
<evidence type="ECO:0000313" key="2">
    <source>
        <dbReference type="EMBL" id="ASR75478.1"/>
    </source>
</evidence>